<evidence type="ECO:0000256" key="1">
    <source>
        <dbReference type="ARBA" id="ARBA00010679"/>
    </source>
</evidence>
<dbReference type="Gene3D" id="1.10.1670.10">
    <property type="entry name" value="Helix-hairpin-Helix base-excision DNA repair enzymes (C-terminal)"/>
    <property type="match status" value="1"/>
</dbReference>
<feature type="compositionally biased region" description="Polar residues" evidence="4">
    <location>
        <begin position="282"/>
        <end position="296"/>
    </location>
</feature>
<dbReference type="Gene3D" id="1.10.340.30">
    <property type="entry name" value="Hypothetical protein, domain 2"/>
    <property type="match status" value="1"/>
</dbReference>
<dbReference type="Proteomes" id="UP000187283">
    <property type="component" value="Unassembled WGS sequence"/>
</dbReference>
<comment type="catalytic activity">
    <reaction evidence="3">
        <text>2'-deoxyribonucleotide-(2'-deoxyribose 5'-phosphate)-2'-deoxyribonucleotide-DNA = a 3'-end 2'-deoxyribonucleotide-(2,3-dehydro-2,3-deoxyribose 5'-phosphate)-DNA + a 5'-end 5'-phospho-2'-deoxyribonucleoside-DNA + H(+)</text>
        <dbReference type="Rhea" id="RHEA:66592"/>
        <dbReference type="Rhea" id="RHEA-COMP:13180"/>
        <dbReference type="Rhea" id="RHEA-COMP:16897"/>
        <dbReference type="Rhea" id="RHEA-COMP:17067"/>
        <dbReference type="ChEBI" id="CHEBI:15378"/>
        <dbReference type="ChEBI" id="CHEBI:136412"/>
        <dbReference type="ChEBI" id="CHEBI:157695"/>
        <dbReference type="ChEBI" id="CHEBI:167181"/>
        <dbReference type="EC" id="4.2.99.18"/>
    </reaction>
</comment>
<dbReference type="InterPro" id="IPR011257">
    <property type="entry name" value="DNA_glycosylase"/>
</dbReference>
<reference evidence="6 7" key="1">
    <citation type="submission" date="2017-01" db="EMBL/GenBank/DDBJ databases">
        <authorList>
            <person name="Mah S.A."/>
            <person name="Swanson W.J."/>
            <person name="Moy G.W."/>
            <person name="Vacquier V.D."/>
        </authorList>
    </citation>
    <scope>NUCLEOTIDE SEQUENCE [LARGE SCALE GENOMIC DNA]</scope>
    <source>
        <strain evidence="6 7">GSMNP</strain>
    </source>
</reference>
<feature type="domain" description="HhH-GPD" evidence="5">
    <location>
        <begin position="14"/>
        <end position="163"/>
    </location>
</feature>
<evidence type="ECO:0000256" key="3">
    <source>
        <dbReference type="ARBA" id="ARBA00044632"/>
    </source>
</evidence>
<dbReference type="InterPro" id="IPR023170">
    <property type="entry name" value="HhH_base_excis_C"/>
</dbReference>
<dbReference type="SMART" id="SM00478">
    <property type="entry name" value="ENDO3c"/>
    <property type="match status" value="1"/>
</dbReference>
<proteinExistence type="inferred from homology"/>
<evidence type="ECO:0000256" key="4">
    <source>
        <dbReference type="SAM" id="MobiDB-lite"/>
    </source>
</evidence>
<protein>
    <recommendedName>
        <fullName evidence="2">DNA-(apurinic or apyrimidinic site) lyase</fullName>
        <ecNumber evidence="2">4.2.99.18</ecNumber>
    </recommendedName>
</protein>
<dbReference type="EMBL" id="LSSN01004151">
    <property type="protein sequence ID" value="OMJ12058.1"/>
    <property type="molecule type" value="Genomic_DNA"/>
</dbReference>
<dbReference type="STRING" id="133412.A0A1R1XBT4"/>
<dbReference type="Pfam" id="PF00730">
    <property type="entry name" value="HhH-GPD"/>
    <property type="match status" value="1"/>
</dbReference>
<evidence type="ECO:0000313" key="6">
    <source>
        <dbReference type="EMBL" id="OMJ12058.1"/>
    </source>
</evidence>
<keyword evidence="6" id="KW-0456">Lyase</keyword>
<dbReference type="InterPro" id="IPR003265">
    <property type="entry name" value="HhH-GPD_domain"/>
</dbReference>
<dbReference type="GO" id="GO:0140078">
    <property type="term" value="F:class I DNA-(apurinic or apyrimidinic site) endonuclease activity"/>
    <property type="evidence" value="ECO:0007669"/>
    <property type="project" value="UniProtKB-EC"/>
</dbReference>
<dbReference type="OrthoDB" id="238681at2759"/>
<dbReference type="GO" id="GO:0006285">
    <property type="term" value="P:base-excision repair, AP site formation"/>
    <property type="evidence" value="ECO:0007669"/>
    <property type="project" value="TreeGrafter"/>
</dbReference>
<accession>A0A1R1XBT4</accession>
<evidence type="ECO:0000256" key="2">
    <source>
        <dbReference type="ARBA" id="ARBA00012720"/>
    </source>
</evidence>
<feature type="region of interest" description="Disordered" evidence="4">
    <location>
        <begin position="274"/>
        <end position="296"/>
    </location>
</feature>
<keyword evidence="7" id="KW-1185">Reference proteome</keyword>
<dbReference type="InterPro" id="IPR052054">
    <property type="entry name" value="Oxidative_DNA_repair_enzyme"/>
</dbReference>
<organism evidence="6 7">
    <name type="scientific">Smittium culicis</name>
    <dbReference type="NCBI Taxonomy" id="133412"/>
    <lineage>
        <taxon>Eukaryota</taxon>
        <taxon>Fungi</taxon>
        <taxon>Fungi incertae sedis</taxon>
        <taxon>Zoopagomycota</taxon>
        <taxon>Kickxellomycotina</taxon>
        <taxon>Harpellomycetes</taxon>
        <taxon>Harpellales</taxon>
        <taxon>Legeriomycetaceae</taxon>
        <taxon>Smittium</taxon>
    </lineage>
</organism>
<gene>
    <name evidence="6" type="ORF">AYI70_g9330</name>
</gene>
<dbReference type="PANTHER" id="PTHR10242">
    <property type="entry name" value="8-OXOGUANINE DNA GLYCOSYLASE"/>
    <property type="match status" value="1"/>
</dbReference>
<evidence type="ECO:0000313" key="7">
    <source>
        <dbReference type="Proteomes" id="UP000187283"/>
    </source>
</evidence>
<dbReference type="SUPFAM" id="SSF48150">
    <property type="entry name" value="DNA-glycosylase"/>
    <property type="match status" value="1"/>
</dbReference>
<dbReference type="EC" id="4.2.99.18" evidence="2"/>
<sequence>MMIDNLCKEYGELVEVTEPDIEPRQVYLFPELHKLAQPGVEEKLRELGFGYRAKYISQSANYIFNNFQNPDEWFNTLIKLDYESAKSELLKLTGVGPKVADCICLMSLDKTHAIPVDTHVLQVATRDYINPKLFLEITKNQNSQNLKSSTKHKNDMLISVSEAEDITRTVYGAKKVNPAIYKNICQMFCSIFGIYCGWAQTILFVNDLGPLDSSKKSKSKPAVSANDKKILDEIKTKQEIKIEPGIKLENTRSKTSRKKLKREIKSIKLNLPKKSDPEAELSFSSDEILSDGSSLF</sequence>
<dbReference type="GO" id="GO:0034039">
    <property type="term" value="F:8-oxo-7,8-dihydroguanine DNA N-glycosylase activity"/>
    <property type="evidence" value="ECO:0007669"/>
    <property type="project" value="TreeGrafter"/>
</dbReference>
<dbReference type="AlphaFoldDB" id="A0A1R1XBT4"/>
<dbReference type="GO" id="GO:0005634">
    <property type="term" value="C:nucleus"/>
    <property type="evidence" value="ECO:0007669"/>
    <property type="project" value="TreeGrafter"/>
</dbReference>
<evidence type="ECO:0000259" key="5">
    <source>
        <dbReference type="SMART" id="SM00478"/>
    </source>
</evidence>
<dbReference type="PANTHER" id="PTHR10242:SF2">
    <property type="entry name" value="N-GLYCOSYLASE_DNA LYASE"/>
    <property type="match status" value="1"/>
</dbReference>
<name>A0A1R1XBT4_9FUNG</name>
<comment type="similarity">
    <text evidence="1">Belongs to the type-1 OGG1 family.</text>
</comment>
<dbReference type="CDD" id="cd00056">
    <property type="entry name" value="ENDO3c"/>
    <property type="match status" value="1"/>
</dbReference>
<comment type="caution">
    <text evidence="6">The sequence shown here is derived from an EMBL/GenBank/DDBJ whole genome shotgun (WGS) entry which is preliminary data.</text>
</comment>